<sequence length="119" mass="11929">MRAFGKTSGALIAAAAMLVASSAIAQADSSGVDGADLVKGPGYVIVGPHGSDAAATTHGDFYPTGDIDPDTLIVVRNDDGSLPGGISIAQLEQLLEAQAKGDYAAIEKAGFAVPRTESQ</sequence>
<reference evidence="2 3" key="1">
    <citation type="submission" date="2016-09" db="EMBL/GenBank/DDBJ databases">
        <authorList>
            <person name="Capua I."/>
            <person name="De Benedictis P."/>
            <person name="Joannis T."/>
            <person name="Lombin L.H."/>
            <person name="Cattoli G."/>
        </authorList>
    </citation>
    <scope>NUCLEOTIDE SEQUENCE [LARGE SCALE GENOMIC DNA]</scope>
    <source>
        <strain evidence="2 3">ISLP-3</strain>
    </source>
</reference>
<keyword evidence="1" id="KW-0732">Signal</keyword>
<feature type="chain" id="PRO_5038675866" evidence="1">
    <location>
        <begin position="26"/>
        <end position="119"/>
    </location>
</feature>
<protein>
    <submittedName>
        <fullName evidence="2">Uncharacterized protein</fullName>
    </submittedName>
</protein>
<evidence type="ECO:0000313" key="2">
    <source>
        <dbReference type="EMBL" id="SDB84847.1"/>
    </source>
</evidence>
<evidence type="ECO:0000256" key="1">
    <source>
        <dbReference type="SAM" id="SignalP"/>
    </source>
</evidence>
<dbReference type="RefSeq" id="WP_093180441.1">
    <property type="nucleotide sequence ID" value="NZ_FMYH01000001.1"/>
</dbReference>
<dbReference type="Proteomes" id="UP000199039">
    <property type="component" value="Unassembled WGS sequence"/>
</dbReference>
<feature type="signal peptide" evidence="1">
    <location>
        <begin position="1"/>
        <end position="25"/>
    </location>
</feature>
<evidence type="ECO:0000313" key="3">
    <source>
        <dbReference type="Proteomes" id="UP000199039"/>
    </source>
</evidence>
<dbReference type="AlphaFoldDB" id="A0A1G6GS81"/>
<keyword evidence="3" id="KW-1185">Reference proteome</keyword>
<dbReference type="EMBL" id="FMYH01000001">
    <property type="protein sequence ID" value="SDB84847.1"/>
    <property type="molecule type" value="Genomic_DNA"/>
</dbReference>
<gene>
    <name evidence="2" type="ORF">SAMN05216410_0424</name>
</gene>
<organism evidence="2 3">
    <name type="scientific">Sanguibacter gelidistatuariae</name>
    <dbReference type="NCBI Taxonomy" id="1814289"/>
    <lineage>
        <taxon>Bacteria</taxon>
        <taxon>Bacillati</taxon>
        <taxon>Actinomycetota</taxon>
        <taxon>Actinomycetes</taxon>
        <taxon>Micrococcales</taxon>
        <taxon>Sanguibacteraceae</taxon>
        <taxon>Sanguibacter</taxon>
    </lineage>
</organism>
<name>A0A1G6GS81_9MICO</name>
<accession>A0A1G6GS81</accession>
<dbReference type="OrthoDB" id="10008164at2"/>
<proteinExistence type="predicted"/>